<evidence type="ECO:0008006" key="4">
    <source>
        <dbReference type="Google" id="ProtNLM"/>
    </source>
</evidence>
<feature type="coiled-coil region" evidence="1">
    <location>
        <begin position="35"/>
        <end position="62"/>
    </location>
</feature>
<keyword evidence="1" id="KW-0175">Coiled coil</keyword>
<evidence type="ECO:0000313" key="3">
    <source>
        <dbReference type="Proteomes" id="UP000517753"/>
    </source>
</evidence>
<dbReference type="EMBL" id="JACCBY010000001">
    <property type="protein sequence ID" value="NYD89079.1"/>
    <property type="molecule type" value="Genomic_DNA"/>
</dbReference>
<dbReference type="AlphaFoldDB" id="A0A7Y9FKP5"/>
<accession>A0A7Y9FKP5</accession>
<evidence type="ECO:0000313" key="2">
    <source>
        <dbReference type="EMBL" id="NYD89079.1"/>
    </source>
</evidence>
<dbReference type="InterPro" id="IPR022037">
    <property type="entry name" value="DUF3606"/>
</dbReference>
<sequence length="63" mass="6936">MADDKSKRGAGDRARVAGGEGYEVSYFAQKHDITRQQAQDLIKEVGNDRDNLEEAAAKLKKGK</sequence>
<reference evidence="2 3" key="1">
    <citation type="submission" date="2020-08" db="EMBL/GenBank/DDBJ databases">
        <title>The Agave Microbiome: Exploring the role of microbial communities in plant adaptations to desert environments.</title>
        <authorList>
            <person name="Partida-Martinez L.P."/>
        </authorList>
    </citation>
    <scope>NUCLEOTIDE SEQUENCE [LARGE SCALE GENOMIC DNA]</scope>
    <source>
        <strain evidence="2 3">AS2.3</strain>
    </source>
</reference>
<dbReference type="Pfam" id="PF12244">
    <property type="entry name" value="DUF3606"/>
    <property type="match status" value="1"/>
</dbReference>
<comment type="caution">
    <text evidence="2">The sequence shown here is derived from an EMBL/GenBank/DDBJ whole genome shotgun (WGS) entry which is preliminary data.</text>
</comment>
<proteinExistence type="predicted"/>
<evidence type="ECO:0000256" key="1">
    <source>
        <dbReference type="SAM" id="Coils"/>
    </source>
</evidence>
<dbReference type="RefSeq" id="WP_179507592.1">
    <property type="nucleotide sequence ID" value="NZ_JACCBY010000001.1"/>
</dbReference>
<protein>
    <recommendedName>
        <fullName evidence="4">DUF3606 domain-containing protein</fullName>
    </recommendedName>
</protein>
<organism evidence="2 3">
    <name type="scientific">Sphingomonas melonis</name>
    <dbReference type="NCBI Taxonomy" id="152682"/>
    <lineage>
        <taxon>Bacteria</taxon>
        <taxon>Pseudomonadati</taxon>
        <taxon>Pseudomonadota</taxon>
        <taxon>Alphaproteobacteria</taxon>
        <taxon>Sphingomonadales</taxon>
        <taxon>Sphingomonadaceae</taxon>
        <taxon>Sphingomonas</taxon>
    </lineage>
</organism>
<name>A0A7Y9FKP5_9SPHN</name>
<keyword evidence="3" id="KW-1185">Reference proteome</keyword>
<gene>
    <name evidence="2" type="ORF">HD841_000848</name>
</gene>
<dbReference type="Proteomes" id="UP000517753">
    <property type="component" value="Unassembled WGS sequence"/>
</dbReference>